<dbReference type="AlphaFoldDB" id="A0ABD3H0A4"/>
<accession>A0ABD3H0A4</accession>
<dbReference type="Proteomes" id="UP001633002">
    <property type="component" value="Unassembled WGS sequence"/>
</dbReference>
<evidence type="ECO:0000313" key="2">
    <source>
        <dbReference type="Proteomes" id="UP001633002"/>
    </source>
</evidence>
<proteinExistence type="predicted"/>
<reference evidence="1 2" key="1">
    <citation type="submission" date="2024-09" db="EMBL/GenBank/DDBJ databases">
        <title>Chromosome-scale assembly of Riccia sorocarpa.</title>
        <authorList>
            <person name="Paukszto L."/>
        </authorList>
    </citation>
    <scope>NUCLEOTIDE SEQUENCE [LARGE SCALE GENOMIC DNA]</scope>
    <source>
        <strain evidence="1">LP-2024</strain>
        <tissue evidence="1">Aerial parts of the thallus</tissue>
    </source>
</reference>
<evidence type="ECO:0000313" key="1">
    <source>
        <dbReference type="EMBL" id="KAL3684336.1"/>
    </source>
</evidence>
<sequence length="168" mass="19238">MFLSAPLALKHGTLTDRKVLDASPKSFYLLYLDWIFYSLTVLGVRCSAFSLFAANPKPPRGLVVITHRAEMEQYEWDLGRECSSIAIERGRFRNEYFDERALNLQSTTFHINAWDHKEGDPFVGNRFERMSEMLRKKTPQAPSACCKLVLEIPGRQDASLRQVVAQPV</sequence>
<keyword evidence="2" id="KW-1185">Reference proteome</keyword>
<organism evidence="1 2">
    <name type="scientific">Riccia sorocarpa</name>
    <dbReference type="NCBI Taxonomy" id="122646"/>
    <lineage>
        <taxon>Eukaryota</taxon>
        <taxon>Viridiplantae</taxon>
        <taxon>Streptophyta</taxon>
        <taxon>Embryophyta</taxon>
        <taxon>Marchantiophyta</taxon>
        <taxon>Marchantiopsida</taxon>
        <taxon>Marchantiidae</taxon>
        <taxon>Marchantiales</taxon>
        <taxon>Ricciaceae</taxon>
        <taxon>Riccia</taxon>
    </lineage>
</organism>
<name>A0ABD3H0A4_9MARC</name>
<dbReference type="EMBL" id="JBJQOH010000006">
    <property type="protein sequence ID" value="KAL3684336.1"/>
    <property type="molecule type" value="Genomic_DNA"/>
</dbReference>
<gene>
    <name evidence="1" type="ORF">R1sor_002358</name>
</gene>
<comment type="caution">
    <text evidence="1">The sequence shown here is derived from an EMBL/GenBank/DDBJ whole genome shotgun (WGS) entry which is preliminary data.</text>
</comment>
<protein>
    <submittedName>
        <fullName evidence="1">Uncharacterized protein</fullName>
    </submittedName>
</protein>